<name>A0A1K1YGY6_STRAR</name>
<feature type="domain" description="HTH lysR-type" evidence="5">
    <location>
        <begin position="2"/>
        <end position="59"/>
    </location>
</feature>
<evidence type="ECO:0000256" key="2">
    <source>
        <dbReference type="ARBA" id="ARBA00023015"/>
    </source>
</evidence>
<dbReference type="GO" id="GO:0032993">
    <property type="term" value="C:protein-DNA complex"/>
    <property type="evidence" value="ECO:0007669"/>
    <property type="project" value="TreeGrafter"/>
</dbReference>
<evidence type="ECO:0000256" key="1">
    <source>
        <dbReference type="ARBA" id="ARBA00009437"/>
    </source>
</evidence>
<accession>A0A1K1YGY6</accession>
<dbReference type="PANTHER" id="PTHR30346:SF29">
    <property type="entry name" value="LYSR SUBSTRATE-BINDING"/>
    <property type="match status" value="1"/>
</dbReference>
<dbReference type="STRING" id="1893.SAMN02787144_1004298"/>
<protein>
    <submittedName>
        <fullName evidence="6">DNA-binding transcriptional regulator, LysR family</fullName>
    </submittedName>
</protein>
<dbReference type="InterPro" id="IPR036388">
    <property type="entry name" value="WH-like_DNA-bd_sf"/>
</dbReference>
<keyword evidence="2" id="KW-0805">Transcription regulation</keyword>
<dbReference type="EMBL" id="FPJO01000004">
    <property type="protein sequence ID" value="SFX61306.1"/>
    <property type="molecule type" value="Genomic_DNA"/>
</dbReference>
<comment type="similarity">
    <text evidence="1">Belongs to the LysR transcriptional regulatory family.</text>
</comment>
<dbReference type="GO" id="GO:0003700">
    <property type="term" value="F:DNA-binding transcription factor activity"/>
    <property type="evidence" value="ECO:0007669"/>
    <property type="project" value="InterPro"/>
</dbReference>
<dbReference type="Proteomes" id="UP000181909">
    <property type="component" value="Unassembled WGS sequence"/>
</dbReference>
<dbReference type="CDD" id="cd08423">
    <property type="entry name" value="PBP2_LTTR_like_6"/>
    <property type="match status" value="1"/>
</dbReference>
<dbReference type="OrthoDB" id="4131546at2"/>
<evidence type="ECO:0000256" key="3">
    <source>
        <dbReference type="ARBA" id="ARBA00023125"/>
    </source>
</evidence>
<dbReference type="RefSeq" id="WP_072484838.1">
    <property type="nucleotide sequence ID" value="NZ_CP108276.1"/>
</dbReference>
<evidence type="ECO:0000256" key="4">
    <source>
        <dbReference type="ARBA" id="ARBA00023163"/>
    </source>
</evidence>
<dbReference type="PANTHER" id="PTHR30346">
    <property type="entry name" value="TRANSCRIPTIONAL DUAL REGULATOR HCAR-RELATED"/>
    <property type="match status" value="1"/>
</dbReference>
<dbReference type="PROSITE" id="PS50931">
    <property type="entry name" value="HTH_LYSR"/>
    <property type="match status" value="1"/>
</dbReference>
<dbReference type="Gene3D" id="1.10.10.10">
    <property type="entry name" value="Winged helix-like DNA-binding domain superfamily/Winged helix DNA-binding domain"/>
    <property type="match status" value="1"/>
</dbReference>
<dbReference type="InterPro" id="IPR000847">
    <property type="entry name" value="LysR_HTH_N"/>
</dbReference>
<keyword evidence="3 6" id="KW-0238">DNA-binding</keyword>
<gene>
    <name evidence="6" type="ORF">SAMN02787144_1004298</name>
</gene>
<keyword evidence="4" id="KW-0804">Transcription</keyword>
<dbReference type="SUPFAM" id="SSF53850">
    <property type="entry name" value="Periplasmic binding protein-like II"/>
    <property type="match status" value="1"/>
</dbReference>
<reference evidence="6 7" key="1">
    <citation type="submission" date="2016-11" db="EMBL/GenBank/DDBJ databases">
        <authorList>
            <person name="Jaros S."/>
            <person name="Januszkiewicz K."/>
            <person name="Wedrychowicz H."/>
        </authorList>
    </citation>
    <scope>NUCLEOTIDE SEQUENCE [LARGE SCALE GENOMIC DNA]</scope>
    <source>
        <strain evidence="6 7">OK807</strain>
    </source>
</reference>
<evidence type="ECO:0000259" key="5">
    <source>
        <dbReference type="PROSITE" id="PS50931"/>
    </source>
</evidence>
<proteinExistence type="inferred from homology"/>
<dbReference type="InterPro" id="IPR036390">
    <property type="entry name" value="WH_DNA-bd_sf"/>
</dbReference>
<organism evidence="6 7">
    <name type="scientific">Streptomyces atratus</name>
    <dbReference type="NCBI Taxonomy" id="1893"/>
    <lineage>
        <taxon>Bacteria</taxon>
        <taxon>Bacillati</taxon>
        <taxon>Actinomycetota</taxon>
        <taxon>Actinomycetes</taxon>
        <taxon>Kitasatosporales</taxon>
        <taxon>Streptomycetaceae</taxon>
        <taxon>Streptomyces</taxon>
    </lineage>
</organism>
<dbReference type="AlphaFoldDB" id="A0A1K1YGY6"/>
<dbReference type="Pfam" id="PF03466">
    <property type="entry name" value="LysR_substrate"/>
    <property type="match status" value="1"/>
</dbReference>
<sequence length="307" mass="33348">MLNSARLLVLLEISRTGTIVAAAQALHLSPSAISHQLARLEQELGVALVERQPQSLRLTAAGVRLAEHAQAVADLMAVAQDDLRAHSGGEAGVLRLGFFASSGLELLPRALSGFAASRPQVELELILGQPHELVPDLEAGRLDAAVVFEHPLDPWCRQATVDVEMFFDEPQLVVLPLRHRLGRHATVRLAALEGESWIGTHGGHTGEPVLERACAAEGFRPRVRCRSDHYQVTINLARAGMGIALVPALGLGDATGVHVCRLDHPRLHRRIGVATRSTNRNPLLRIFLAELRSAAEEIRSLLEVQWS</sequence>
<dbReference type="PRINTS" id="PR00039">
    <property type="entry name" value="HTHLYSR"/>
</dbReference>
<dbReference type="InterPro" id="IPR005119">
    <property type="entry name" value="LysR_subst-bd"/>
</dbReference>
<dbReference type="SUPFAM" id="SSF46785">
    <property type="entry name" value="Winged helix' DNA-binding domain"/>
    <property type="match status" value="1"/>
</dbReference>
<dbReference type="Pfam" id="PF00126">
    <property type="entry name" value="HTH_1"/>
    <property type="match status" value="1"/>
</dbReference>
<dbReference type="GO" id="GO:0003677">
    <property type="term" value="F:DNA binding"/>
    <property type="evidence" value="ECO:0007669"/>
    <property type="project" value="UniProtKB-KW"/>
</dbReference>
<dbReference type="Gene3D" id="3.40.190.10">
    <property type="entry name" value="Periplasmic binding protein-like II"/>
    <property type="match status" value="2"/>
</dbReference>
<evidence type="ECO:0000313" key="6">
    <source>
        <dbReference type="EMBL" id="SFX61306.1"/>
    </source>
</evidence>
<evidence type="ECO:0000313" key="7">
    <source>
        <dbReference type="Proteomes" id="UP000181909"/>
    </source>
</evidence>